<feature type="chain" id="PRO_5008005299" description="Lipoprotein" evidence="1">
    <location>
        <begin position="23"/>
        <end position="239"/>
    </location>
</feature>
<evidence type="ECO:0000313" key="2">
    <source>
        <dbReference type="EMBL" id="ANF85957.1"/>
    </source>
</evidence>
<dbReference type="AlphaFoldDB" id="A0A172Z0E0"/>
<protein>
    <recommendedName>
        <fullName evidence="4">Lipoprotein</fullName>
    </recommendedName>
</protein>
<sequence length="239" mass="26545" precursor="true">MFKGRLVLGSFLLLLACSNATAEEIAVGRSSGSIVLLDNGGEKIYQNIIGSKDGFSRRLISVDGRPALQVSGRFDFYYTLLANRGEMLIDCAYSDVRNNYNGARATAGMCGLNMELKEDYDEIAQGYSNEWNSSVFSFDTRSVLEGGVGNDFLLGKIGEIEVFDRYSSIRSVENSSPQKLIKSRVGCYNFGEGVGFLVFMHGDKLVPRYVDILRSESPMVFQRLQEQDLKRIAVEKCDS</sequence>
<dbReference type="PROSITE" id="PS51257">
    <property type="entry name" value="PROKAR_LIPOPROTEIN"/>
    <property type="match status" value="1"/>
</dbReference>
<dbReference type="KEGG" id="panr:A7J50_2558"/>
<reference evidence="2 3" key="1">
    <citation type="submission" date="2016-05" db="EMBL/GenBank/DDBJ databases">
        <title>Complete genome sequence of Pseudomonas antarctica PAMC 27494.</title>
        <authorList>
            <person name="Lee J."/>
        </authorList>
    </citation>
    <scope>NUCLEOTIDE SEQUENCE [LARGE SCALE GENOMIC DNA]</scope>
    <source>
        <strain evidence="2 3">PAMC 27494</strain>
    </source>
</reference>
<gene>
    <name evidence="2" type="ORF">A7J50_2558</name>
</gene>
<dbReference type="RefSeq" id="WP_156526276.1">
    <property type="nucleotide sequence ID" value="NZ_CP015600.1"/>
</dbReference>
<evidence type="ECO:0000313" key="3">
    <source>
        <dbReference type="Proteomes" id="UP000077829"/>
    </source>
</evidence>
<dbReference type="STRING" id="219572.A7J50_2558"/>
<evidence type="ECO:0000256" key="1">
    <source>
        <dbReference type="SAM" id="SignalP"/>
    </source>
</evidence>
<accession>A0A172Z0E0</accession>
<feature type="signal peptide" evidence="1">
    <location>
        <begin position="1"/>
        <end position="22"/>
    </location>
</feature>
<dbReference type="PATRIC" id="fig|219572.3.peg.2629"/>
<organism evidence="2 3">
    <name type="scientific">Pseudomonas antarctica</name>
    <dbReference type="NCBI Taxonomy" id="219572"/>
    <lineage>
        <taxon>Bacteria</taxon>
        <taxon>Pseudomonadati</taxon>
        <taxon>Pseudomonadota</taxon>
        <taxon>Gammaproteobacteria</taxon>
        <taxon>Pseudomonadales</taxon>
        <taxon>Pseudomonadaceae</taxon>
        <taxon>Pseudomonas</taxon>
    </lineage>
</organism>
<proteinExistence type="predicted"/>
<dbReference type="EMBL" id="CP015600">
    <property type="protein sequence ID" value="ANF85957.1"/>
    <property type="molecule type" value="Genomic_DNA"/>
</dbReference>
<dbReference type="Proteomes" id="UP000077829">
    <property type="component" value="Chromosome"/>
</dbReference>
<keyword evidence="1" id="KW-0732">Signal</keyword>
<evidence type="ECO:0008006" key="4">
    <source>
        <dbReference type="Google" id="ProtNLM"/>
    </source>
</evidence>
<name>A0A172Z0E0_9PSED</name>